<sequence length="200" mass="21613">MKTFLSIFFMAASLFAASCNGNSNPAKETDTKNADSTTTQAAPTGSEQKTTDTPGTINDLVTGYLNLKNALASDDGKQAATAANEMGSALTKVNASELTGDQKKVYDDVKDDIKEHAEHIGSNASNIAHQREHFDMLSKDMIDLVKATGSSTTLYHDFCPMYNNKKGASWLSEKKDIKNPYLGKSMPTCGEVKEEFKPKG</sequence>
<dbReference type="Pfam" id="PF11827">
    <property type="entry name" value="DUF3347"/>
    <property type="match status" value="1"/>
</dbReference>
<dbReference type="EMBL" id="LVYD01000065">
    <property type="protein sequence ID" value="OQP60142.1"/>
    <property type="molecule type" value="Genomic_DNA"/>
</dbReference>
<evidence type="ECO:0000313" key="4">
    <source>
        <dbReference type="EMBL" id="OQP60142.1"/>
    </source>
</evidence>
<dbReference type="InterPro" id="IPR021782">
    <property type="entry name" value="DUF3347"/>
</dbReference>
<organism evidence="4 5">
    <name type="scientific">Niastella vici</name>
    <dbReference type="NCBI Taxonomy" id="1703345"/>
    <lineage>
        <taxon>Bacteria</taxon>
        <taxon>Pseudomonadati</taxon>
        <taxon>Bacteroidota</taxon>
        <taxon>Chitinophagia</taxon>
        <taxon>Chitinophagales</taxon>
        <taxon>Chitinophagaceae</taxon>
        <taxon>Niastella</taxon>
    </lineage>
</organism>
<accession>A0A1V9FP83</accession>
<feature type="chain" id="PRO_5013297470" description="DUF3347 domain-containing protein" evidence="2">
    <location>
        <begin position="17"/>
        <end position="200"/>
    </location>
</feature>
<name>A0A1V9FP83_9BACT</name>
<dbReference type="RefSeq" id="WP_081153463.1">
    <property type="nucleotide sequence ID" value="NZ_LVYD01000065.1"/>
</dbReference>
<evidence type="ECO:0000259" key="3">
    <source>
        <dbReference type="Pfam" id="PF11827"/>
    </source>
</evidence>
<reference evidence="4 5" key="1">
    <citation type="submission" date="2016-03" db="EMBL/GenBank/DDBJ databases">
        <title>Niastella vici sp. nov., isolated from farmland soil.</title>
        <authorList>
            <person name="Chen L."/>
            <person name="Wang D."/>
            <person name="Yang S."/>
            <person name="Wang G."/>
        </authorList>
    </citation>
    <scope>NUCLEOTIDE SEQUENCE [LARGE SCALE GENOMIC DNA]</scope>
    <source>
        <strain evidence="4 5">DJ57</strain>
    </source>
</reference>
<feature type="compositionally biased region" description="Polar residues" evidence="1">
    <location>
        <begin position="34"/>
        <end position="55"/>
    </location>
</feature>
<feature type="domain" description="DUF3347" evidence="3">
    <location>
        <begin position="61"/>
        <end position="152"/>
    </location>
</feature>
<evidence type="ECO:0000256" key="2">
    <source>
        <dbReference type="SAM" id="SignalP"/>
    </source>
</evidence>
<evidence type="ECO:0000256" key="1">
    <source>
        <dbReference type="SAM" id="MobiDB-lite"/>
    </source>
</evidence>
<dbReference type="PROSITE" id="PS51257">
    <property type="entry name" value="PROKAR_LIPOPROTEIN"/>
    <property type="match status" value="1"/>
</dbReference>
<gene>
    <name evidence="4" type="ORF">A3860_34240</name>
</gene>
<dbReference type="STRING" id="1703345.A3860_34240"/>
<proteinExistence type="predicted"/>
<dbReference type="AlphaFoldDB" id="A0A1V9FP83"/>
<feature type="signal peptide" evidence="2">
    <location>
        <begin position="1"/>
        <end position="16"/>
    </location>
</feature>
<keyword evidence="5" id="KW-1185">Reference proteome</keyword>
<keyword evidence="2" id="KW-0732">Signal</keyword>
<dbReference type="Proteomes" id="UP000192796">
    <property type="component" value="Unassembled WGS sequence"/>
</dbReference>
<dbReference type="OrthoDB" id="5513217at2"/>
<protein>
    <recommendedName>
        <fullName evidence="3">DUF3347 domain-containing protein</fullName>
    </recommendedName>
</protein>
<evidence type="ECO:0000313" key="5">
    <source>
        <dbReference type="Proteomes" id="UP000192796"/>
    </source>
</evidence>
<comment type="caution">
    <text evidence="4">The sequence shown here is derived from an EMBL/GenBank/DDBJ whole genome shotgun (WGS) entry which is preliminary data.</text>
</comment>
<feature type="region of interest" description="Disordered" evidence="1">
    <location>
        <begin position="23"/>
        <end position="55"/>
    </location>
</feature>